<accession>X0T858</accession>
<reference evidence="1" key="1">
    <citation type="journal article" date="2014" name="Front. Microbiol.">
        <title>High frequency of phylogenetically diverse reductive dehalogenase-homologous genes in deep subseafloor sedimentary metagenomes.</title>
        <authorList>
            <person name="Kawai M."/>
            <person name="Futagami T."/>
            <person name="Toyoda A."/>
            <person name="Takaki Y."/>
            <person name="Nishi S."/>
            <person name="Hori S."/>
            <person name="Arai W."/>
            <person name="Tsubouchi T."/>
            <person name="Morono Y."/>
            <person name="Uchiyama I."/>
            <person name="Ito T."/>
            <person name="Fujiyama A."/>
            <person name="Inagaki F."/>
            <person name="Takami H."/>
        </authorList>
    </citation>
    <scope>NUCLEOTIDE SEQUENCE</scope>
    <source>
        <strain evidence="1">Expedition CK06-06</strain>
    </source>
</reference>
<dbReference type="AlphaFoldDB" id="X0T858"/>
<feature type="non-terminal residue" evidence="1">
    <location>
        <position position="1"/>
    </location>
</feature>
<protein>
    <recommendedName>
        <fullName evidence="2">Gingipain domain-containing protein</fullName>
    </recommendedName>
</protein>
<evidence type="ECO:0008006" key="2">
    <source>
        <dbReference type="Google" id="ProtNLM"/>
    </source>
</evidence>
<dbReference type="InterPro" id="IPR029030">
    <property type="entry name" value="Caspase-like_dom_sf"/>
</dbReference>
<dbReference type="SUPFAM" id="SSF52129">
    <property type="entry name" value="Caspase-like"/>
    <property type="match status" value="1"/>
</dbReference>
<dbReference type="Gene3D" id="3.40.50.1460">
    <property type="match status" value="1"/>
</dbReference>
<comment type="caution">
    <text evidence="1">The sequence shown here is derived from an EMBL/GenBank/DDBJ whole genome shotgun (WGS) entry which is preliminary data.</text>
</comment>
<gene>
    <name evidence="1" type="ORF">S01H1_17468</name>
</gene>
<proteinExistence type="predicted"/>
<organism evidence="1">
    <name type="scientific">marine sediment metagenome</name>
    <dbReference type="NCBI Taxonomy" id="412755"/>
    <lineage>
        <taxon>unclassified sequences</taxon>
        <taxon>metagenomes</taxon>
        <taxon>ecological metagenomes</taxon>
    </lineage>
</organism>
<dbReference type="Pfam" id="PF01650">
    <property type="entry name" value="Peptidase_C13"/>
    <property type="match status" value="1"/>
</dbReference>
<sequence length="217" mass="23772">LLLLKGYDPNNIFVLYNDGVGDNTDVPVDGPGTSEAMNQTFTYLSSEMGRTDSLFVYVTDHGDEAGIVTWNQLDDDGIGYVEMLSWLDAITCNHMTIILQQCFSGAFIQYLSAPNRVIITACSWNEVAWASNALGFSEFTLHLLNAFYGFHIWGYSTPIWADVNSDGKVSMAEAFGYASTMDSKDETPRYDDNGDQLGSSVGNIIGTDGVFGNSIFL</sequence>
<dbReference type="EMBL" id="BARS01009269">
    <property type="protein sequence ID" value="GAF72270.1"/>
    <property type="molecule type" value="Genomic_DNA"/>
</dbReference>
<dbReference type="GO" id="GO:0008233">
    <property type="term" value="F:peptidase activity"/>
    <property type="evidence" value="ECO:0007669"/>
    <property type="project" value="InterPro"/>
</dbReference>
<dbReference type="InterPro" id="IPR001096">
    <property type="entry name" value="Peptidase_C13"/>
</dbReference>
<evidence type="ECO:0000313" key="1">
    <source>
        <dbReference type="EMBL" id="GAF72270.1"/>
    </source>
</evidence>
<dbReference type="GO" id="GO:0006508">
    <property type="term" value="P:proteolysis"/>
    <property type="evidence" value="ECO:0007669"/>
    <property type="project" value="InterPro"/>
</dbReference>
<name>X0T858_9ZZZZ</name>